<evidence type="ECO:0000313" key="6">
    <source>
        <dbReference type="Proteomes" id="UP000824072"/>
    </source>
</evidence>
<dbReference type="InterPro" id="IPR011008">
    <property type="entry name" value="Dimeric_a/b-barrel"/>
</dbReference>
<dbReference type="SUPFAM" id="SSF54909">
    <property type="entry name" value="Dimeric alpha+beta barrel"/>
    <property type="match status" value="1"/>
</dbReference>
<name>A0A9D1IDD8_9FIRM</name>
<dbReference type="PANTHER" id="PTHR43413:SF7">
    <property type="entry name" value="HTH-TYPE TRANSCRIPTIONAL REGULATOR PTR2"/>
    <property type="match status" value="1"/>
</dbReference>
<accession>A0A9D1IDD8</accession>
<keyword evidence="2" id="KW-0238">DNA-binding</keyword>
<sequence length="163" mass="18965">MRKLEMSILQILTEDARTPADQIAIMLGKSEEEIRETIRRLEEQRIILKYPALINWQRVDVDEVEALIEVRVTPQRDHGFDAIAEQIYRFEEVRNVYLMSGGYDLLVMLKSQTLKKLALFVAEKLSTIDGVLSTATHFVLKRYKSQGVIMDERTEDRRLQVSP</sequence>
<proteinExistence type="predicted"/>
<dbReference type="InterPro" id="IPR000485">
    <property type="entry name" value="AsnC-type_HTH_dom"/>
</dbReference>
<organism evidence="5 6">
    <name type="scientific">Candidatus Pullichristensenella excrementigallinarum</name>
    <dbReference type="NCBI Taxonomy" id="2840907"/>
    <lineage>
        <taxon>Bacteria</taxon>
        <taxon>Bacillati</taxon>
        <taxon>Bacillota</taxon>
        <taxon>Clostridia</taxon>
        <taxon>Candidatus Pullichristensenella</taxon>
    </lineage>
</organism>
<evidence type="ECO:0000256" key="3">
    <source>
        <dbReference type="ARBA" id="ARBA00023163"/>
    </source>
</evidence>
<feature type="domain" description="HTH asnC-type" evidence="4">
    <location>
        <begin position="1"/>
        <end position="62"/>
    </location>
</feature>
<dbReference type="InterPro" id="IPR019888">
    <property type="entry name" value="Tscrpt_reg_AsnC-like"/>
</dbReference>
<dbReference type="Gene3D" id="1.10.10.10">
    <property type="entry name" value="Winged helix-like DNA-binding domain superfamily/Winged helix DNA-binding domain"/>
    <property type="match status" value="1"/>
</dbReference>
<evidence type="ECO:0000256" key="2">
    <source>
        <dbReference type="ARBA" id="ARBA00023125"/>
    </source>
</evidence>
<dbReference type="InterPro" id="IPR050684">
    <property type="entry name" value="HTH-Siroheme_Decarb"/>
</dbReference>
<dbReference type="EMBL" id="DVMU01000223">
    <property type="protein sequence ID" value="HIU34968.1"/>
    <property type="molecule type" value="Genomic_DNA"/>
</dbReference>
<dbReference type="InterPro" id="IPR036388">
    <property type="entry name" value="WH-like_DNA-bd_sf"/>
</dbReference>
<dbReference type="PRINTS" id="PR00033">
    <property type="entry name" value="HTHASNC"/>
</dbReference>
<dbReference type="AlphaFoldDB" id="A0A9D1IDD8"/>
<comment type="caution">
    <text evidence="5">The sequence shown here is derived from an EMBL/GenBank/DDBJ whole genome shotgun (WGS) entry which is preliminary data.</text>
</comment>
<dbReference type="SUPFAM" id="SSF46785">
    <property type="entry name" value="Winged helix' DNA-binding domain"/>
    <property type="match status" value="1"/>
</dbReference>
<gene>
    <name evidence="5" type="ORF">IAB02_10430</name>
</gene>
<dbReference type="GO" id="GO:0043565">
    <property type="term" value="F:sequence-specific DNA binding"/>
    <property type="evidence" value="ECO:0007669"/>
    <property type="project" value="InterPro"/>
</dbReference>
<dbReference type="Pfam" id="PF01037">
    <property type="entry name" value="AsnC_trans_reg"/>
    <property type="match status" value="1"/>
</dbReference>
<reference evidence="5" key="2">
    <citation type="journal article" date="2021" name="PeerJ">
        <title>Extensive microbial diversity within the chicken gut microbiome revealed by metagenomics and culture.</title>
        <authorList>
            <person name="Gilroy R."/>
            <person name="Ravi A."/>
            <person name="Getino M."/>
            <person name="Pursley I."/>
            <person name="Horton D.L."/>
            <person name="Alikhan N.F."/>
            <person name="Baker D."/>
            <person name="Gharbi K."/>
            <person name="Hall N."/>
            <person name="Watson M."/>
            <person name="Adriaenssens E.M."/>
            <person name="Foster-Nyarko E."/>
            <person name="Jarju S."/>
            <person name="Secka A."/>
            <person name="Antonio M."/>
            <person name="Oren A."/>
            <person name="Chaudhuri R.R."/>
            <person name="La Ragione R."/>
            <person name="Hildebrand F."/>
            <person name="Pallen M.J."/>
        </authorList>
    </citation>
    <scope>NUCLEOTIDE SEQUENCE</scope>
    <source>
        <strain evidence="5">ChiHcec3-11533</strain>
    </source>
</reference>
<reference evidence="5" key="1">
    <citation type="submission" date="2020-10" db="EMBL/GenBank/DDBJ databases">
        <authorList>
            <person name="Gilroy R."/>
        </authorList>
    </citation>
    <scope>NUCLEOTIDE SEQUENCE</scope>
    <source>
        <strain evidence="5">ChiHcec3-11533</strain>
    </source>
</reference>
<protein>
    <submittedName>
        <fullName evidence="5">Lrp/AsnC family transcriptional regulator</fullName>
    </submittedName>
</protein>
<dbReference type="Gene3D" id="3.30.70.920">
    <property type="match status" value="1"/>
</dbReference>
<dbReference type="PROSITE" id="PS50956">
    <property type="entry name" value="HTH_ASNC_2"/>
    <property type="match status" value="1"/>
</dbReference>
<dbReference type="InterPro" id="IPR036390">
    <property type="entry name" value="WH_DNA-bd_sf"/>
</dbReference>
<keyword evidence="1" id="KW-0805">Transcription regulation</keyword>
<dbReference type="PANTHER" id="PTHR43413">
    <property type="entry name" value="TRANSCRIPTIONAL REGULATOR, ASNC FAMILY"/>
    <property type="match status" value="1"/>
</dbReference>
<dbReference type="Pfam" id="PF13404">
    <property type="entry name" value="HTH_AsnC-type"/>
    <property type="match status" value="1"/>
</dbReference>
<dbReference type="SMART" id="SM00344">
    <property type="entry name" value="HTH_ASNC"/>
    <property type="match status" value="1"/>
</dbReference>
<evidence type="ECO:0000259" key="4">
    <source>
        <dbReference type="PROSITE" id="PS50956"/>
    </source>
</evidence>
<keyword evidence="3" id="KW-0804">Transcription</keyword>
<dbReference type="Proteomes" id="UP000824072">
    <property type="component" value="Unassembled WGS sequence"/>
</dbReference>
<evidence type="ECO:0000256" key="1">
    <source>
        <dbReference type="ARBA" id="ARBA00023015"/>
    </source>
</evidence>
<dbReference type="InterPro" id="IPR019887">
    <property type="entry name" value="Tscrpt_reg_AsnC/Lrp_C"/>
</dbReference>
<evidence type="ECO:0000313" key="5">
    <source>
        <dbReference type="EMBL" id="HIU34968.1"/>
    </source>
</evidence>